<dbReference type="Pfam" id="PF00292">
    <property type="entry name" value="PAX"/>
    <property type="match status" value="1"/>
</dbReference>
<keyword evidence="6 10" id="KW-0238">DNA-binding</keyword>
<feature type="domain" description="Homeobox" evidence="13">
    <location>
        <begin position="164"/>
        <end position="224"/>
    </location>
</feature>
<dbReference type="InterPro" id="IPR009057">
    <property type="entry name" value="Homeodomain-like_sf"/>
</dbReference>
<keyword evidence="15" id="KW-1185">Reference proteome</keyword>
<dbReference type="OrthoDB" id="3225452at2759"/>
<dbReference type="FunFam" id="1.10.10.10:FF:000003">
    <property type="entry name" value="Paired box protein Pax-6"/>
    <property type="match status" value="1"/>
</dbReference>
<dbReference type="WBParaSite" id="HCON_00054640-00001">
    <property type="protein sequence ID" value="HCON_00054640-00001"/>
    <property type="gene ID" value="HCON_00054640"/>
</dbReference>
<sequence>ALMQKFRSMADERVHSKAGGAGTKPKVATPQVVAKIEQYKRDNPTIFAWEIRERLINEAVCSTPPSVSSINRILRTRAAERAAEELTMILNVQHLTNQQRMNSRIPSIGLPPQTFPFAFQQALWPGFVLNPSFPSMSSPLLTTFPSMAPTSPAETIAMSDDDASSRRCGRSSFSQEQLDLLEASFVKEPYPSTAQRMELVKNTQLPEARIQVWFSNRRAKWRRTQQESSGSSVERESDDGPPVLKKSKCEGSDSVAEVSSPPPPPPVKKSTIFKPYE</sequence>
<keyword evidence="9 10" id="KW-0539">Nucleus</keyword>
<dbReference type="SMART" id="SM00389">
    <property type="entry name" value="HOX"/>
    <property type="match status" value="1"/>
</dbReference>
<evidence type="ECO:0000256" key="3">
    <source>
        <dbReference type="ARBA" id="ARBA00022473"/>
    </source>
</evidence>
<keyword evidence="5" id="KW-0805">Transcription regulation</keyword>
<feature type="DNA-binding region" description="Homeobox" evidence="10">
    <location>
        <begin position="166"/>
        <end position="225"/>
    </location>
</feature>
<dbReference type="InterPro" id="IPR036388">
    <property type="entry name" value="WH-like_DNA-bd_sf"/>
</dbReference>
<evidence type="ECO:0000256" key="12">
    <source>
        <dbReference type="SAM" id="MobiDB-lite"/>
    </source>
</evidence>
<evidence type="ECO:0000256" key="11">
    <source>
        <dbReference type="RuleBase" id="RU000682"/>
    </source>
</evidence>
<dbReference type="GO" id="GO:0000978">
    <property type="term" value="F:RNA polymerase II cis-regulatory region sequence-specific DNA binding"/>
    <property type="evidence" value="ECO:0007669"/>
    <property type="project" value="TreeGrafter"/>
</dbReference>
<dbReference type="InterPro" id="IPR001356">
    <property type="entry name" value="HD"/>
</dbReference>
<dbReference type="CDD" id="cd00086">
    <property type="entry name" value="homeodomain"/>
    <property type="match status" value="1"/>
</dbReference>
<dbReference type="SMART" id="SM00351">
    <property type="entry name" value="PAX"/>
    <property type="match status" value="1"/>
</dbReference>
<comment type="subcellular location">
    <subcellularLocation>
        <location evidence="1 10 11">Nucleus</location>
    </subcellularLocation>
</comment>
<dbReference type="InterPro" id="IPR043565">
    <property type="entry name" value="PAX_fam"/>
</dbReference>
<keyword evidence="8" id="KW-0804">Transcription</keyword>
<organism evidence="15 16">
    <name type="scientific">Haemonchus contortus</name>
    <name type="common">Barber pole worm</name>
    <dbReference type="NCBI Taxonomy" id="6289"/>
    <lineage>
        <taxon>Eukaryota</taxon>
        <taxon>Metazoa</taxon>
        <taxon>Ecdysozoa</taxon>
        <taxon>Nematoda</taxon>
        <taxon>Chromadorea</taxon>
        <taxon>Rhabditida</taxon>
        <taxon>Rhabditina</taxon>
        <taxon>Rhabditomorpha</taxon>
        <taxon>Strongyloidea</taxon>
        <taxon>Trichostrongylidae</taxon>
        <taxon>Haemonchus</taxon>
    </lineage>
</organism>
<evidence type="ECO:0000259" key="13">
    <source>
        <dbReference type="PROSITE" id="PS50071"/>
    </source>
</evidence>
<dbReference type="SUPFAM" id="SSF46689">
    <property type="entry name" value="Homeodomain-like"/>
    <property type="match status" value="2"/>
</dbReference>
<protein>
    <submittedName>
        <fullName evidence="16">Homeobox domain-containing protein</fullName>
    </submittedName>
</protein>
<dbReference type="PROSITE" id="PS51057">
    <property type="entry name" value="PAIRED_2"/>
    <property type="match status" value="1"/>
</dbReference>
<evidence type="ECO:0000313" key="15">
    <source>
        <dbReference type="Proteomes" id="UP000025227"/>
    </source>
</evidence>
<dbReference type="Gene3D" id="1.10.10.10">
    <property type="entry name" value="Winged helix-like DNA-binding domain superfamily/Winged helix DNA-binding domain"/>
    <property type="match status" value="1"/>
</dbReference>
<feature type="region of interest" description="Disordered" evidence="12">
    <location>
        <begin position="1"/>
        <end position="26"/>
    </location>
</feature>
<keyword evidence="4" id="KW-0563">Paired box</keyword>
<dbReference type="GO" id="GO:0000981">
    <property type="term" value="F:DNA-binding transcription factor activity, RNA polymerase II-specific"/>
    <property type="evidence" value="ECO:0007669"/>
    <property type="project" value="InterPro"/>
</dbReference>
<reference evidence="16" key="1">
    <citation type="submission" date="2020-12" db="UniProtKB">
        <authorList>
            <consortium name="WormBaseParasite"/>
        </authorList>
    </citation>
    <scope>IDENTIFICATION</scope>
    <source>
        <strain evidence="16">MHco3</strain>
    </source>
</reference>
<evidence type="ECO:0000256" key="9">
    <source>
        <dbReference type="ARBA" id="ARBA00023242"/>
    </source>
</evidence>
<proteinExistence type="inferred from homology"/>
<evidence type="ECO:0000256" key="7">
    <source>
        <dbReference type="ARBA" id="ARBA00023155"/>
    </source>
</evidence>
<dbReference type="PANTHER" id="PTHR45636:SF46">
    <property type="entry name" value="HOMEOBOX DOMAIN-CONTAINING PROTEIN"/>
    <property type="match status" value="1"/>
</dbReference>
<dbReference type="Pfam" id="PF00046">
    <property type="entry name" value="Homeodomain"/>
    <property type="match status" value="1"/>
</dbReference>
<accession>A0A7I4Y752</accession>
<feature type="region of interest" description="Disordered" evidence="12">
    <location>
        <begin position="152"/>
        <end position="171"/>
    </location>
</feature>
<name>A0A7I4Y752_HAECO</name>
<dbReference type="Proteomes" id="UP000025227">
    <property type="component" value="Unplaced"/>
</dbReference>
<comment type="similarity">
    <text evidence="2">Belongs to the paired homeobox family.</text>
</comment>
<evidence type="ECO:0000256" key="2">
    <source>
        <dbReference type="ARBA" id="ARBA00005733"/>
    </source>
</evidence>
<evidence type="ECO:0000256" key="5">
    <source>
        <dbReference type="ARBA" id="ARBA00023015"/>
    </source>
</evidence>
<dbReference type="PROSITE" id="PS00027">
    <property type="entry name" value="HOMEOBOX_1"/>
    <property type="match status" value="1"/>
</dbReference>
<evidence type="ECO:0000256" key="1">
    <source>
        <dbReference type="ARBA" id="ARBA00004123"/>
    </source>
</evidence>
<dbReference type="PROSITE" id="PS50071">
    <property type="entry name" value="HOMEOBOX_2"/>
    <property type="match status" value="1"/>
</dbReference>
<dbReference type="InterPro" id="IPR001523">
    <property type="entry name" value="Paired_dom"/>
</dbReference>
<evidence type="ECO:0000313" key="16">
    <source>
        <dbReference type="WBParaSite" id="HCON_00054640-00001"/>
    </source>
</evidence>
<dbReference type="PANTHER" id="PTHR45636">
    <property type="entry name" value="PAIRED BOX PROTEIN PAX-6-RELATED-RELATED"/>
    <property type="match status" value="1"/>
</dbReference>
<evidence type="ECO:0000256" key="4">
    <source>
        <dbReference type="ARBA" id="ARBA00022724"/>
    </source>
</evidence>
<dbReference type="GO" id="GO:0005634">
    <property type="term" value="C:nucleus"/>
    <property type="evidence" value="ECO:0007669"/>
    <property type="project" value="UniProtKB-SubCell"/>
</dbReference>
<keyword evidence="3" id="KW-0217">Developmental protein</keyword>
<keyword evidence="7 10" id="KW-0371">Homeobox</keyword>
<evidence type="ECO:0000256" key="6">
    <source>
        <dbReference type="ARBA" id="ARBA00023125"/>
    </source>
</evidence>
<evidence type="ECO:0000259" key="14">
    <source>
        <dbReference type="PROSITE" id="PS51057"/>
    </source>
</evidence>
<evidence type="ECO:0000256" key="10">
    <source>
        <dbReference type="PROSITE-ProRule" id="PRU00108"/>
    </source>
</evidence>
<feature type="region of interest" description="Disordered" evidence="12">
    <location>
        <begin position="223"/>
        <end position="277"/>
    </location>
</feature>
<dbReference type="Gene3D" id="1.10.10.60">
    <property type="entry name" value="Homeodomain-like"/>
    <property type="match status" value="1"/>
</dbReference>
<evidence type="ECO:0000256" key="8">
    <source>
        <dbReference type="ARBA" id="ARBA00023163"/>
    </source>
</evidence>
<feature type="domain" description="Paired" evidence="14">
    <location>
        <begin position="1"/>
        <end position="77"/>
    </location>
</feature>
<dbReference type="AlphaFoldDB" id="A0A7I4Y752"/>
<dbReference type="InterPro" id="IPR017970">
    <property type="entry name" value="Homeobox_CS"/>
</dbReference>